<dbReference type="EMBL" id="KZ396009">
    <property type="protein sequence ID" value="PIO54499.1"/>
    <property type="molecule type" value="Genomic_DNA"/>
</dbReference>
<dbReference type="Pfam" id="PF02353">
    <property type="entry name" value="CMAS"/>
    <property type="match status" value="1"/>
</dbReference>
<gene>
    <name evidence="1" type="ORF">TELCIR_24137</name>
</gene>
<protein>
    <submittedName>
        <fullName evidence="1">Cyclopropane-fatty-acyl-phospholipid synthase</fullName>
    </submittedName>
</protein>
<dbReference type="InterPro" id="IPR050723">
    <property type="entry name" value="CFA/CMAS"/>
</dbReference>
<organism evidence="1 2">
    <name type="scientific">Teladorsagia circumcincta</name>
    <name type="common">Brown stomach worm</name>
    <name type="synonym">Ostertagia circumcincta</name>
    <dbReference type="NCBI Taxonomy" id="45464"/>
    <lineage>
        <taxon>Eukaryota</taxon>
        <taxon>Metazoa</taxon>
        <taxon>Ecdysozoa</taxon>
        <taxon>Nematoda</taxon>
        <taxon>Chromadorea</taxon>
        <taxon>Rhabditida</taxon>
        <taxon>Rhabditina</taxon>
        <taxon>Rhabditomorpha</taxon>
        <taxon>Strongyloidea</taxon>
        <taxon>Trichostrongylidae</taxon>
        <taxon>Teladorsagia</taxon>
    </lineage>
</organism>
<dbReference type="AlphaFoldDB" id="A0A2G9T963"/>
<evidence type="ECO:0000313" key="1">
    <source>
        <dbReference type="EMBL" id="PIO54499.1"/>
    </source>
</evidence>
<proteinExistence type="predicted"/>
<sequence length="134" mass="15061">EKAASRKPSAKAKGTFFATVIGLLLSFVRKVTAVINYIQHRIKDNTVAQSAKNIEEHYDLGNDMFELFLDKTMTYSCALFEEPGHCVKKVDFEELEKAQMKKIDALIDMLDLSENDKVLEIGCGWGAFAIRAVQ</sequence>
<reference evidence="1 2" key="1">
    <citation type="submission" date="2015-09" db="EMBL/GenBank/DDBJ databases">
        <title>Draft genome of the parasitic nematode Teladorsagia circumcincta isolate WARC Sus (inbred).</title>
        <authorList>
            <person name="Mitreva M."/>
        </authorList>
    </citation>
    <scope>NUCLEOTIDE SEQUENCE [LARGE SCALE GENOMIC DNA]</scope>
    <source>
        <strain evidence="1 2">S</strain>
    </source>
</reference>
<evidence type="ECO:0000313" key="2">
    <source>
        <dbReference type="Proteomes" id="UP000230423"/>
    </source>
</evidence>
<dbReference type="PANTHER" id="PTHR43667:SF2">
    <property type="entry name" value="FATTY ACID C-METHYL TRANSFERASE"/>
    <property type="match status" value="1"/>
</dbReference>
<dbReference type="PANTHER" id="PTHR43667">
    <property type="entry name" value="CYCLOPROPANE-FATTY-ACYL-PHOSPHOLIPID SYNTHASE"/>
    <property type="match status" value="1"/>
</dbReference>
<feature type="non-terminal residue" evidence="1">
    <location>
        <position position="1"/>
    </location>
</feature>
<name>A0A2G9T963_TELCI</name>
<dbReference type="OrthoDB" id="8300214at2759"/>
<accession>A0A2G9T963</accession>
<keyword evidence="2" id="KW-1185">Reference proteome</keyword>
<dbReference type="SUPFAM" id="SSF53335">
    <property type="entry name" value="S-adenosyl-L-methionine-dependent methyltransferases"/>
    <property type="match status" value="1"/>
</dbReference>
<dbReference type="Gene3D" id="3.40.50.150">
    <property type="entry name" value="Vaccinia Virus protein VP39"/>
    <property type="match status" value="1"/>
</dbReference>
<dbReference type="InterPro" id="IPR029063">
    <property type="entry name" value="SAM-dependent_MTases_sf"/>
</dbReference>
<feature type="non-terminal residue" evidence="1">
    <location>
        <position position="134"/>
    </location>
</feature>
<dbReference type="Proteomes" id="UP000230423">
    <property type="component" value="Unassembled WGS sequence"/>
</dbReference>